<dbReference type="Gene3D" id="1.25.10.10">
    <property type="entry name" value="Leucine-rich Repeat Variant"/>
    <property type="match status" value="1"/>
</dbReference>
<dbReference type="PANTHER" id="PTHR37679:SF1">
    <property type="entry name" value="ARMADILLO-LIKE HELICAL DOMAIN-CONTAINING PROTEIN 2"/>
    <property type="match status" value="1"/>
</dbReference>
<dbReference type="GeneID" id="106837860"/>
<evidence type="ECO:0000313" key="2">
    <source>
        <dbReference type="Proteomes" id="UP000694387"/>
    </source>
</evidence>
<keyword evidence="2" id="KW-1185">Reference proteome</keyword>
<sequence length="231" mass="26807">MVKILAYFMKCGTQIYEYFVRLYQHLRKFWIVTAKRLFIKQKEEEHIPPAESIFHKEKILLLGRRLKNNSLSIEKRAQAAYRIGLLAFTGGPTAGKFAAEHMQEVAQLLQNHEMAPKTKILLLQSVACWCYLNPASQRRARHLQFIPILISVLKSRCESTIKSEINSHLCVKFWTCYVLSVMTCNSSSCMKELGDHSTLKYDLQILATENWSGWPENFAEVLYFLIGFHRS</sequence>
<proteinExistence type="predicted"/>
<accession>A0A8C4PK16</accession>
<dbReference type="Ensembl" id="ENSEAST00005011792.2">
    <property type="protein sequence ID" value="ENSEASP00005010845.2"/>
    <property type="gene ID" value="ENSEASG00005007646.2"/>
</dbReference>
<dbReference type="AlphaFoldDB" id="A0A8C4PK16"/>
<dbReference type="RefSeq" id="XP_070371653.1">
    <property type="nucleotide sequence ID" value="XM_070515552.1"/>
</dbReference>
<dbReference type="PANTHER" id="PTHR37679">
    <property type="entry name" value="ARMADILLO-LIKE HELICAL DOMAIN-CONTAINING PROTEIN 2"/>
    <property type="match status" value="1"/>
</dbReference>
<evidence type="ECO:0000313" key="1">
    <source>
        <dbReference type="Ensembl" id="ENSEASP00005010845.2"/>
    </source>
</evidence>
<dbReference type="InterPro" id="IPR040268">
    <property type="entry name" value="ARMH2"/>
</dbReference>
<dbReference type="InterPro" id="IPR011989">
    <property type="entry name" value="ARM-like"/>
</dbReference>
<name>A0A8C4PK16_EQUAS</name>
<dbReference type="CTD" id="101928603"/>
<dbReference type="SUPFAM" id="SSF48371">
    <property type="entry name" value="ARM repeat"/>
    <property type="match status" value="1"/>
</dbReference>
<dbReference type="Pfam" id="PF17822">
    <property type="entry name" value="ARMH2"/>
    <property type="match status" value="1"/>
</dbReference>
<reference evidence="1" key="2">
    <citation type="submission" date="2025-08" db="UniProtKB">
        <authorList>
            <consortium name="Ensembl"/>
        </authorList>
    </citation>
    <scope>IDENTIFICATION</scope>
</reference>
<reference evidence="1" key="3">
    <citation type="submission" date="2025-09" db="UniProtKB">
        <authorList>
            <consortium name="Ensembl"/>
        </authorList>
    </citation>
    <scope>IDENTIFICATION</scope>
</reference>
<dbReference type="Proteomes" id="UP000694387">
    <property type="component" value="Chromosome 8"/>
</dbReference>
<reference evidence="1 2" key="1">
    <citation type="journal article" date="2020" name="Nat. Commun.">
        <title>Donkey genomes provide new insights into domestication and selection for coat color.</title>
        <authorList>
            <person name="Wang"/>
            <person name="C."/>
            <person name="Li"/>
            <person name="H."/>
            <person name="Guo"/>
            <person name="Y."/>
            <person name="Huang"/>
            <person name="J."/>
            <person name="Sun"/>
            <person name="Y."/>
            <person name="Min"/>
            <person name="J."/>
            <person name="Wang"/>
            <person name="J."/>
            <person name="Fang"/>
            <person name="X."/>
            <person name="Zhao"/>
            <person name="Z."/>
            <person name="Wang"/>
            <person name="S."/>
            <person name="Zhang"/>
            <person name="Y."/>
            <person name="Liu"/>
            <person name="Q."/>
            <person name="Jiang"/>
            <person name="Q."/>
            <person name="Wang"/>
            <person name="X."/>
            <person name="Guo"/>
            <person name="Y."/>
            <person name="Yang"/>
            <person name="C."/>
            <person name="Wang"/>
            <person name="Y."/>
            <person name="Tian"/>
            <person name="F."/>
            <person name="Zhuang"/>
            <person name="G."/>
            <person name="Fan"/>
            <person name="Y."/>
            <person name="Gao"/>
            <person name="Q."/>
            <person name="Li"/>
            <person name="Y."/>
            <person name="Ju"/>
            <person name="Z."/>
            <person name="Li"/>
            <person name="J."/>
            <person name="Li"/>
            <person name="R."/>
            <person name="Hou"/>
            <person name="M."/>
            <person name="Yang"/>
            <person name="G."/>
            <person name="Liu"/>
            <person name="G."/>
            <person name="Liu"/>
            <person name="W."/>
            <person name="Guo"/>
            <person name="J."/>
            <person name="Pan"/>
            <person name="S."/>
            <person name="Fan"/>
            <person name="G."/>
            <person name="Zhang"/>
            <person name="W."/>
            <person name="Zhang"/>
            <person name="R."/>
            <person name="Yu"/>
            <person name="J."/>
            <person name="Zhang"/>
            <person name="X."/>
            <person name="Yin"/>
            <person name="Q."/>
            <person name="Ji"/>
            <person name="C."/>
            <person name="Jin"/>
            <person name="Y."/>
            <person name="Yue"/>
            <person name="G."/>
            <person name="Liu"/>
            <person name="M."/>
            <person name="Xu"/>
            <person name="J."/>
            <person name="Liu"/>
            <person name="S."/>
            <person name="Jordana"/>
            <person name="J."/>
            <person name="Noce"/>
            <person name="A."/>
            <person name="Amills"/>
            <person name="M."/>
            <person name="Wu"/>
            <person name="D.D."/>
            <person name="Li"/>
            <person name="S."/>
            <person name="Zhou"/>
            <person name="X. and Zhong"/>
            <person name="J."/>
        </authorList>
    </citation>
    <scope>NUCLEOTIDE SEQUENCE [LARGE SCALE GENOMIC DNA]</scope>
</reference>
<organism evidence="1 2">
    <name type="scientific">Equus asinus</name>
    <name type="common">Donkey</name>
    <name type="synonym">Equus africanus asinus</name>
    <dbReference type="NCBI Taxonomy" id="9793"/>
    <lineage>
        <taxon>Eukaryota</taxon>
        <taxon>Metazoa</taxon>
        <taxon>Chordata</taxon>
        <taxon>Craniata</taxon>
        <taxon>Vertebrata</taxon>
        <taxon>Euteleostomi</taxon>
        <taxon>Mammalia</taxon>
        <taxon>Eutheria</taxon>
        <taxon>Laurasiatheria</taxon>
        <taxon>Perissodactyla</taxon>
        <taxon>Equidae</taxon>
        <taxon>Equus</taxon>
    </lineage>
</organism>
<protein>
    <submittedName>
        <fullName evidence="1">Armadillo like helical domain containing 2</fullName>
    </submittedName>
</protein>
<gene>
    <name evidence="1" type="primary">ARMH2</name>
</gene>
<dbReference type="GeneTree" id="ENSGT00530000068834"/>
<dbReference type="InterPro" id="IPR016024">
    <property type="entry name" value="ARM-type_fold"/>
</dbReference>